<protein>
    <submittedName>
        <fullName evidence="13">Fimbria/pilus outer membrane usher protein</fullName>
    </submittedName>
</protein>
<evidence type="ECO:0000256" key="2">
    <source>
        <dbReference type="ARBA" id="ARBA00008064"/>
    </source>
</evidence>
<keyword evidence="3 10" id="KW-0813">Transport</keyword>
<comment type="similarity">
    <text evidence="2 10">Belongs to the fimbrial export usher family.</text>
</comment>
<dbReference type="Pfam" id="PF00577">
    <property type="entry name" value="Usher"/>
    <property type="match status" value="1"/>
</dbReference>
<keyword evidence="5 10" id="KW-1029">Fimbrium biogenesis</keyword>
<dbReference type="Pfam" id="PF13954">
    <property type="entry name" value="PapC_N"/>
    <property type="match status" value="1"/>
</dbReference>
<organism evidence="13 14">
    <name type="scientific">Raoultella lignicola</name>
    <dbReference type="NCBI Taxonomy" id="3040939"/>
    <lineage>
        <taxon>Bacteria</taxon>
        <taxon>Pseudomonadati</taxon>
        <taxon>Pseudomonadota</taxon>
        <taxon>Gammaproteobacteria</taxon>
        <taxon>Enterobacterales</taxon>
        <taxon>Enterobacteriaceae</taxon>
        <taxon>Klebsiella/Raoultella group</taxon>
        <taxon>Raoultella</taxon>
    </lineage>
</organism>
<dbReference type="Gene3D" id="2.60.40.3110">
    <property type="match status" value="1"/>
</dbReference>
<dbReference type="PANTHER" id="PTHR30451:SF21">
    <property type="entry name" value="FIMBRIAL USHER DOMAIN-CONTAINING PROTEIN YDET-RELATED"/>
    <property type="match status" value="1"/>
</dbReference>
<evidence type="ECO:0000256" key="5">
    <source>
        <dbReference type="ARBA" id="ARBA00022558"/>
    </source>
</evidence>
<sequence length="837" mass="91004">MRKLLSAGQLTALTAAIFCVLYGSRSVRAELYFNVNSLNLTDEQRQQIDLDLLSRTDIQMPGEYDVNVRVNRSDAGRYRMNFVACDNRLCPELTPELLGTLGVKTQVIPGIKNLAPDAIITHLEALLPGAETPFDFGRGILDISIPQAAMDNRARGYIPPEQWDDGLPFLFTSYSASGSENHNRNLGQNTSTQYVNFRSGANFGAWRLRNTGYYQANAARGQWQNLETRLERDIRSLRSRLVMGDTSSPGIIFDSFSFRGVSLSTQDSMLPDSQQGYAPQITGVAVTNATVEIRQNGNLLYQTFVSPGAFIIDDLYATSTSGDLQITVREEDGSVRSWTQSFASPPISIRQGALKYSATAGKFGAHYYHSRDTQAQRFIQAEFLYGVLNSTSLYAGLIAAEHYRSGMLGVGQALGILGALSLDVTHAQTHFSSGEKQTGQSWRARYSKRFEVTGTSMTLAGYRYATDGYYDFDEASNSYHTAERVNRTILKSRAQLSLSQDLGPLGSLALSANQQEYWNGYSRSRSLTGGWSKTFNGVTVNLSQTQSKSWRSGKTDNVTSFSISLPIGQWLSGHGSSIRMNTSYTRSDSGSATLNSTLSGTALAGRNLSWAASQGYRQEGSQERNSTALSGTYRGGLGSLSVGYSNYYGESRQFNWGAQGAVVVHPHGVTLSPPLYEGSAYALVRSPGADGVRVKNQIGLTTDWRGYAVVPSMMAYRENRVGLDTATLGENVDLKQAEVKVVPTREALVLADFNTSKGYRSLLTLKHAGQAVPFGAMVSAGDSQGIVGDGGQVYLSGMADGTALTVVLSADRSCSGIFEEKKAMKVNGLMMAETECL</sequence>
<feature type="domain" description="PapC-like C-terminal" evidence="11">
    <location>
        <begin position="762"/>
        <end position="814"/>
    </location>
</feature>
<evidence type="ECO:0000256" key="1">
    <source>
        <dbReference type="ARBA" id="ARBA00004571"/>
    </source>
</evidence>
<evidence type="ECO:0000256" key="3">
    <source>
        <dbReference type="ARBA" id="ARBA00022448"/>
    </source>
</evidence>
<dbReference type="Gene3D" id="2.60.40.2610">
    <property type="entry name" value="Outer membrane usher protein FimD, plug domain"/>
    <property type="match status" value="1"/>
</dbReference>
<dbReference type="InterPro" id="IPR000015">
    <property type="entry name" value="Fimb_usher"/>
</dbReference>
<comment type="caution">
    <text evidence="13">The sequence shown here is derived from an EMBL/GenBank/DDBJ whole genome shotgun (WGS) entry which is preliminary data.</text>
</comment>
<accession>A0ABU9FE79</accession>
<proteinExistence type="inferred from homology"/>
<dbReference type="InterPro" id="IPR025885">
    <property type="entry name" value="PapC_N"/>
</dbReference>
<keyword evidence="8 10" id="KW-0472">Membrane</keyword>
<evidence type="ECO:0000259" key="11">
    <source>
        <dbReference type="Pfam" id="PF13953"/>
    </source>
</evidence>
<name>A0ABU9FE79_9ENTR</name>
<comment type="subcellular location">
    <subcellularLocation>
        <location evidence="1 10">Cell outer membrane</location>
        <topology evidence="1 10">Multi-pass membrane protein</topology>
    </subcellularLocation>
</comment>
<evidence type="ECO:0000256" key="10">
    <source>
        <dbReference type="RuleBase" id="RU003884"/>
    </source>
</evidence>
<evidence type="ECO:0000256" key="8">
    <source>
        <dbReference type="ARBA" id="ARBA00023136"/>
    </source>
</evidence>
<dbReference type="Proteomes" id="UP001312893">
    <property type="component" value="Unassembled WGS sequence"/>
</dbReference>
<dbReference type="RefSeq" id="WP_123755587.1">
    <property type="nucleotide sequence ID" value="NZ_JARXNK020000106.1"/>
</dbReference>
<dbReference type="InterPro" id="IPR042186">
    <property type="entry name" value="FimD_plug_dom"/>
</dbReference>
<keyword evidence="6 10" id="KW-0812">Transmembrane</keyword>
<dbReference type="InterPro" id="IPR018030">
    <property type="entry name" value="Fimbrial_membr_usher_CS"/>
</dbReference>
<dbReference type="InterPro" id="IPR025949">
    <property type="entry name" value="PapC-like_C"/>
</dbReference>
<dbReference type="InterPro" id="IPR037224">
    <property type="entry name" value="PapC_N_sf"/>
</dbReference>
<evidence type="ECO:0000256" key="4">
    <source>
        <dbReference type="ARBA" id="ARBA00022452"/>
    </source>
</evidence>
<evidence type="ECO:0000256" key="6">
    <source>
        <dbReference type="ARBA" id="ARBA00022692"/>
    </source>
</evidence>
<gene>
    <name evidence="13" type="ORF">QFI96_021395</name>
</gene>
<keyword evidence="9 10" id="KW-0998">Cell outer membrane</keyword>
<feature type="domain" description="PapC N-terminal" evidence="12">
    <location>
        <begin position="32"/>
        <end position="177"/>
    </location>
</feature>
<dbReference type="Gene3D" id="2.60.40.2070">
    <property type="match status" value="1"/>
</dbReference>
<dbReference type="PROSITE" id="PS01151">
    <property type="entry name" value="FIMBRIAL_USHER"/>
    <property type="match status" value="1"/>
</dbReference>
<evidence type="ECO:0000256" key="7">
    <source>
        <dbReference type="ARBA" id="ARBA00022729"/>
    </source>
</evidence>
<keyword evidence="7" id="KW-0732">Signal</keyword>
<reference evidence="13 14" key="1">
    <citation type="submission" date="2024-04" db="EMBL/GenBank/DDBJ databases">
        <title>Two novel Raoultella species associated with bleeding cankers of broadleaf hosts, Raoultella scottia sp. nov. and Raoultella lignicola sp. nov.</title>
        <authorList>
            <person name="Brady C.L."/>
        </authorList>
    </citation>
    <scope>NUCLEOTIDE SEQUENCE [LARGE SCALE GENOMIC DNA]</scope>
    <source>
        <strain evidence="13 14">TW_WC1a.1</strain>
    </source>
</reference>
<dbReference type="EMBL" id="JARXNK020000106">
    <property type="protein sequence ID" value="MEL0554243.1"/>
    <property type="molecule type" value="Genomic_DNA"/>
</dbReference>
<evidence type="ECO:0000313" key="13">
    <source>
        <dbReference type="EMBL" id="MEL0554243.1"/>
    </source>
</evidence>
<keyword evidence="4" id="KW-1134">Transmembrane beta strand</keyword>
<dbReference type="InterPro" id="IPR043142">
    <property type="entry name" value="PapC-like_C_sf"/>
</dbReference>
<evidence type="ECO:0000313" key="14">
    <source>
        <dbReference type="Proteomes" id="UP001312893"/>
    </source>
</evidence>
<evidence type="ECO:0000259" key="12">
    <source>
        <dbReference type="Pfam" id="PF13954"/>
    </source>
</evidence>
<evidence type="ECO:0000256" key="9">
    <source>
        <dbReference type="ARBA" id="ARBA00023237"/>
    </source>
</evidence>
<dbReference type="Pfam" id="PF13953">
    <property type="entry name" value="PapC_C"/>
    <property type="match status" value="1"/>
</dbReference>
<dbReference type="Gene3D" id="3.10.20.410">
    <property type="match status" value="1"/>
</dbReference>
<dbReference type="SUPFAM" id="SSF141729">
    <property type="entry name" value="FimD N-terminal domain-like"/>
    <property type="match status" value="1"/>
</dbReference>
<keyword evidence="14" id="KW-1185">Reference proteome</keyword>
<dbReference type="PANTHER" id="PTHR30451">
    <property type="entry name" value="OUTER MEMBRANE USHER PROTEIN"/>
    <property type="match status" value="1"/>
</dbReference>